<accession>A0ABT9B8Y5</accession>
<gene>
    <name evidence="1" type="ORF">Q5H93_08270</name>
</gene>
<organism evidence="1 2">
    <name type="scientific">Hymenobacter aranciens</name>
    <dbReference type="NCBI Taxonomy" id="3063996"/>
    <lineage>
        <taxon>Bacteria</taxon>
        <taxon>Pseudomonadati</taxon>
        <taxon>Bacteroidota</taxon>
        <taxon>Cytophagia</taxon>
        <taxon>Cytophagales</taxon>
        <taxon>Hymenobacteraceae</taxon>
        <taxon>Hymenobacter</taxon>
    </lineage>
</organism>
<sequence length="143" mass="15755">MLLRRAARFLDPDTIWQQLEEQMPEHEDGGLVEHPVGNYNAGSLYLGIVQVTGERAVWLKVTGVQPSLPAGLPDALWVKKITYPGYAVFTVVLTDPGAQEAFSGFVRELLADVEQADAGVRIADLLVFRLQQWWPMALPGIAA</sequence>
<proteinExistence type="predicted"/>
<dbReference type="EMBL" id="JAUQSY010000005">
    <property type="protein sequence ID" value="MDO7874725.1"/>
    <property type="molecule type" value="Genomic_DNA"/>
</dbReference>
<reference evidence="1" key="1">
    <citation type="submission" date="2023-07" db="EMBL/GenBank/DDBJ databases">
        <authorList>
            <person name="Kim M.K."/>
        </authorList>
    </citation>
    <scope>NUCLEOTIDE SEQUENCE</scope>
    <source>
        <strain evidence="1">ASUV-10-1</strain>
    </source>
</reference>
<name>A0ABT9B8Y5_9BACT</name>
<evidence type="ECO:0000313" key="1">
    <source>
        <dbReference type="EMBL" id="MDO7874725.1"/>
    </source>
</evidence>
<dbReference type="RefSeq" id="WP_305006043.1">
    <property type="nucleotide sequence ID" value="NZ_JAUQSY010000005.1"/>
</dbReference>
<dbReference type="Proteomes" id="UP001176429">
    <property type="component" value="Unassembled WGS sequence"/>
</dbReference>
<protein>
    <submittedName>
        <fullName evidence="1">Uncharacterized protein</fullName>
    </submittedName>
</protein>
<keyword evidence="2" id="KW-1185">Reference proteome</keyword>
<comment type="caution">
    <text evidence="1">The sequence shown here is derived from an EMBL/GenBank/DDBJ whole genome shotgun (WGS) entry which is preliminary data.</text>
</comment>
<evidence type="ECO:0000313" key="2">
    <source>
        <dbReference type="Proteomes" id="UP001176429"/>
    </source>
</evidence>